<sequence length="423" mass="49439">MLSNGVRSNKMRVCVVGGGAAGLCAARHLLARSDRFDFVVYEQTDKIGGTWNYTDEVGVDKNGLPIHSSMYKHLRTNLPIEIMAFPDFEWKRVENSFPHHQEVLNYLQKYAQHFELQQFVKFFHHVVNVKREESEWKVACKNLKTDQVFVENYDAIIVCNGRHSKPYFPEDIYNQLKDSNIQVIHTHDYRTSDPFLGKRVFILGAGPSGIDICLEISKVAEYVYLCHQLKEKFVDFPHNTNQFQSMIESVDGSNITLKDGNVVEVDVFIFATGYIVDFDLIDENCGIKVKNKHRILNLYMHMINIEHPTMAKIGILEKYLPFPFFHQQILFFLKTLTKEVLLPSKDQMLAECEQDFQRRIDRGLPEKHAHKMFPPFLWEYDDKLSKMGDLTPLSDTVRQIFDYMHLLRDKYMTGYREFNLTLD</sequence>
<keyword evidence="3" id="KW-0274">FAD</keyword>
<evidence type="ECO:0000256" key="3">
    <source>
        <dbReference type="ARBA" id="ARBA00022827"/>
    </source>
</evidence>
<dbReference type="InterPro" id="IPR036188">
    <property type="entry name" value="FAD/NAD-bd_sf"/>
</dbReference>
<dbReference type="Proteomes" id="UP000285301">
    <property type="component" value="Unassembled WGS sequence"/>
</dbReference>
<keyword evidence="6" id="KW-0503">Monooxygenase</keyword>
<dbReference type="PRINTS" id="PR00370">
    <property type="entry name" value="FMOXYGENASE"/>
</dbReference>
<organism evidence="6 7">
    <name type="scientific">Dinothrombium tinctorium</name>
    <dbReference type="NCBI Taxonomy" id="1965070"/>
    <lineage>
        <taxon>Eukaryota</taxon>
        <taxon>Metazoa</taxon>
        <taxon>Ecdysozoa</taxon>
        <taxon>Arthropoda</taxon>
        <taxon>Chelicerata</taxon>
        <taxon>Arachnida</taxon>
        <taxon>Acari</taxon>
        <taxon>Acariformes</taxon>
        <taxon>Trombidiformes</taxon>
        <taxon>Prostigmata</taxon>
        <taxon>Anystina</taxon>
        <taxon>Parasitengona</taxon>
        <taxon>Trombidioidea</taxon>
        <taxon>Trombidiidae</taxon>
        <taxon>Dinothrombium</taxon>
    </lineage>
</organism>
<dbReference type="AlphaFoldDB" id="A0A443R7L4"/>
<name>A0A443R7L4_9ACAR</name>
<protein>
    <submittedName>
        <fullName evidence="6">Flavin-containing monooxygenase FMO GS-OX-like 2</fullName>
    </submittedName>
</protein>
<keyword evidence="7" id="KW-1185">Reference proteome</keyword>
<reference evidence="6 7" key="1">
    <citation type="journal article" date="2018" name="Gigascience">
        <title>Genomes of trombidid mites reveal novel predicted allergens and laterally-transferred genes associated with secondary metabolism.</title>
        <authorList>
            <person name="Dong X."/>
            <person name="Chaisiri K."/>
            <person name="Xia D."/>
            <person name="Armstrong S.D."/>
            <person name="Fang Y."/>
            <person name="Donnelly M.J."/>
            <person name="Kadowaki T."/>
            <person name="McGarry J.W."/>
            <person name="Darby A.C."/>
            <person name="Makepeace B.L."/>
        </authorList>
    </citation>
    <scope>NUCLEOTIDE SEQUENCE [LARGE SCALE GENOMIC DNA]</scope>
    <source>
        <strain evidence="6">UoL-WK</strain>
    </source>
</reference>
<dbReference type="InterPro" id="IPR050346">
    <property type="entry name" value="FMO-like"/>
</dbReference>
<keyword evidence="5" id="KW-0560">Oxidoreductase</keyword>
<evidence type="ECO:0000256" key="4">
    <source>
        <dbReference type="ARBA" id="ARBA00022857"/>
    </source>
</evidence>
<dbReference type="Pfam" id="PF00743">
    <property type="entry name" value="FMO-like"/>
    <property type="match status" value="2"/>
</dbReference>
<dbReference type="STRING" id="1965070.A0A443R7L4"/>
<evidence type="ECO:0000256" key="5">
    <source>
        <dbReference type="ARBA" id="ARBA00023002"/>
    </source>
</evidence>
<proteinExistence type="inferred from homology"/>
<dbReference type="GO" id="GO:0050661">
    <property type="term" value="F:NADP binding"/>
    <property type="evidence" value="ECO:0007669"/>
    <property type="project" value="InterPro"/>
</dbReference>
<evidence type="ECO:0000256" key="1">
    <source>
        <dbReference type="ARBA" id="ARBA00009183"/>
    </source>
</evidence>
<gene>
    <name evidence="6" type="ORF">B4U79_02166</name>
</gene>
<evidence type="ECO:0000313" key="7">
    <source>
        <dbReference type="Proteomes" id="UP000285301"/>
    </source>
</evidence>
<dbReference type="Gene3D" id="3.50.50.60">
    <property type="entry name" value="FAD/NAD(P)-binding domain"/>
    <property type="match status" value="2"/>
</dbReference>
<dbReference type="InterPro" id="IPR000960">
    <property type="entry name" value="Flavin_mOase"/>
</dbReference>
<comment type="similarity">
    <text evidence="1">Belongs to the FMO family.</text>
</comment>
<evidence type="ECO:0000313" key="6">
    <source>
        <dbReference type="EMBL" id="RWS11260.1"/>
    </source>
</evidence>
<dbReference type="PIRSF" id="PIRSF000332">
    <property type="entry name" value="FMO"/>
    <property type="match status" value="1"/>
</dbReference>
<dbReference type="SUPFAM" id="SSF51905">
    <property type="entry name" value="FAD/NAD(P)-binding domain"/>
    <property type="match status" value="2"/>
</dbReference>
<dbReference type="InterPro" id="IPR020946">
    <property type="entry name" value="Flavin_mOase-like"/>
</dbReference>
<accession>A0A443R7L4</accession>
<dbReference type="GO" id="GO:0050660">
    <property type="term" value="F:flavin adenine dinucleotide binding"/>
    <property type="evidence" value="ECO:0007669"/>
    <property type="project" value="InterPro"/>
</dbReference>
<keyword evidence="4" id="KW-0521">NADP</keyword>
<dbReference type="EMBL" id="NCKU01001787">
    <property type="protein sequence ID" value="RWS11260.1"/>
    <property type="molecule type" value="Genomic_DNA"/>
</dbReference>
<dbReference type="PANTHER" id="PTHR23023">
    <property type="entry name" value="DIMETHYLANILINE MONOOXYGENASE"/>
    <property type="match status" value="1"/>
</dbReference>
<evidence type="ECO:0000256" key="2">
    <source>
        <dbReference type="ARBA" id="ARBA00022630"/>
    </source>
</evidence>
<keyword evidence="2" id="KW-0285">Flavoprotein</keyword>
<feature type="non-terminal residue" evidence="6">
    <location>
        <position position="423"/>
    </location>
</feature>
<comment type="caution">
    <text evidence="6">The sequence shown here is derived from an EMBL/GenBank/DDBJ whole genome shotgun (WGS) entry which is preliminary data.</text>
</comment>
<dbReference type="OrthoDB" id="66881at2759"/>
<dbReference type="GO" id="GO:0004499">
    <property type="term" value="F:N,N-dimethylaniline monooxygenase activity"/>
    <property type="evidence" value="ECO:0007669"/>
    <property type="project" value="InterPro"/>
</dbReference>